<evidence type="ECO:0000313" key="1">
    <source>
        <dbReference type="EMBL" id="KAJ9654561.1"/>
    </source>
</evidence>
<accession>A0ACC3A3C4</accession>
<dbReference type="Proteomes" id="UP001172386">
    <property type="component" value="Unassembled WGS sequence"/>
</dbReference>
<evidence type="ECO:0000313" key="2">
    <source>
        <dbReference type="Proteomes" id="UP001172386"/>
    </source>
</evidence>
<proteinExistence type="predicted"/>
<keyword evidence="2" id="KW-1185">Reference proteome</keyword>
<sequence length="608" mass="66237">MLESTRRIAKSDPYQISTIDGSYTPRSSSDAQGLNAAQLEAEAKEIEQFLHHKPKHFQSICKGWDMQRSMLVDYGGDDHHGGGESIVVIAHGGIEDSSAVIKRYTRHRIKLNVNHDLEPYPAITAPTRASIFGSPAQRSSVISSPSGHSIPRSRTSSTDDLGDVLYQTTWHVSNYGFGPLRNVQVSAVASDNSDIALLSAAEDPLLGMSGGSNTSSPLASPLGQANIATSASDIPGHRARLFAVGTTSGIVLLWDMRASSSSASDVVNTVQPVRFIYTRSPQISSLAMTSLYVVHGGNDGLVQAWDPLASSREPIRTLNSRFSDRARRRIAQAEASVQGVGNNYWAAGAIALDPDPTMLRGMVSLGTHLRYWSYSAGTADAYKSKKRGQLRRRSDRGSNAATSDQKYHHTGRGVLRGYIDDEQLDLEREKTVKQKENERLINRFGMNILGDNVSEEEMLAYATMLSEEAHASDEAKRQASPPIKTSSSKTSDVEQQRMDADLEEAIRLSLLDTEVAAESPQTTDFDIPIRFAKSSKHGTPLKKGQVSQIHGGSSMESESNVDYDLEFALQLSLVEQETKQAVDEDDFPALSKSSSGESMAGKGKSRRY</sequence>
<organism evidence="1 2">
    <name type="scientific">Neophaeococcomyces mojaviensis</name>
    <dbReference type="NCBI Taxonomy" id="3383035"/>
    <lineage>
        <taxon>Eukaryota</taxon>
        <taxon>Fungi</taxon>
        <taxon>Dikarya</taxon>
        <taxon>Ascomycota</taxon>
        <taxon>Pezizomycotina</taxon>
        <taxon>Eurotiomycetes</taxon>
        <taxon>Chaetothyriomycetidae</taxon>
        <taxon>Chaetothyriales</taxon>
        <taxon>Chaetothyriales incertae sedis</taxon>
        <taxon>Neophaeococcomyces</taxon>
    </lineage>
</organism>
<reference evidence="1" key="1">
    <citation type="submission" date="2022-10" db="EMBL/GenBank/DDBJ databases">
        <title>Culturing micro-colonial fungi from biological soil crusts in the Mojave desert and describing Neophaeococcomyces mojavensis, and introducing the new genera and species Taxawa tesnikishii.</title>
        <authorList>
            <person name="Kurbessoian T."/>
            <person name="Stajich J.E."/>
        </authorList>
    </citation>
    <scope>NUCLEOTIDE SEQUENCE</scope>
    <source>
        <strain evidence="1">JES_112</strain>
    </source>
</reference>
<gene>
    <name evidence="1" type="ORF">H2198_006437</name>
</gene>
<comment type="caution">
    <text evidence="1">The sequence shown here is derived from an EMBL/GenBank/DDBJ whole genome shotgun (WGS) entry which is preliminary data.</text>
</comment>
<protein>
    <submittedName>
        <fullName evidence="1">Uncharacterized protein</fullName>
    </submittedName>
</protein>
<name>A0ACC3A3C4_9EURO</name>
<dbReference type="EMBL" id="JAPDRQ010000118">
    <property type="protein sequence ID" value="KAJ9654561.1"/>
    <property type="molecule type" value="Genomic_DNA"/>
</dbReference>